<proteinExistence type="predicted"/>
<keyword evidence="3" id="KW-1185">Reference proteome</keyword>
<comment type="caution">
    <text evidence="2">The sequence shown here is derived from an EMBL/GenBank/DDBJ whole genome shotgun (WGS) entry which is preliminary data.</text>
</comment>
<evidence type="ECO:0000313" key="3">
    <source>
        <dbReference type="Proteomes" id="UP000308828"/>
    </source>
</evidence>
<evidence type="ECO:0000259" key="1">
    <source>
        <dbReference type="Pfam" id="PF12697"/>
    </source>
</evidence>
<dbReference type="EMBL" id="STGV01000008">
    <property type="protein sequence ID" value="THV20279.1"/>
    <property type="molecule type" value="Genomic_DNA"/>
</dbReference>
<evidence type="ECO:0000313" key="2">
    <source>
        <dbReference type="EMBL" id="THV20279.1"/>
    </source>
</evidence>
<accession>A0A4S8NYS8</accession>
<organism evidence="2 3">
    <name type="scientific">Peteryoungia ipomoeae</name>
    <dbReference type="NCBI Taxonomy" id="1210932"/>
    <lineage>
        <taxon>Bacteria</taxon>
        <taxon>Pseudomonadati</taxon>
        <taxon>Pseudomonadota</taxon>
        <taxon>Alphaproteobacteria</taxon>
        <taxon>Hyphomicrobiales</taxon>
        <taxon>Rhizobiaceae</taxon>
        <taxon>Peteryoungia</taxon>
    </lineage>
</organism>
<name>A0A4S8NYS8_9HYPH</name>
<dbReference type="RefSeq" id="WP_136600296.1">
    <property type="nucleotide sequence ID" value="NZ_STGV01000008.1"/>
</dbReference>
<feature type="domain" description="AB hydrolase-1" evidence="1">
    <location>
        <begin position="316"/>
        <end position="563"/>
    </location>
</feature>
<sequence length="589" mass="63369">MPEIAKAVPLTFAKTVGLLQPAKLPSDGTAVLFLGSFGLEDMCLRAFFRRGAEDLARVGIQSLRFDYPAMGDALDHENGTLDLSQWEEASVDAAGVLRAHSGAKRVVMIGHGLGATLALRIADRIEGLAGVACLAPVVSGRAYLRELQIWSRMVDEGLGLGEAYRNVSEVAIGGHVLPEPLAGQLKRVALSDDRLPSLAHALIASRPGRAGDLELGESLKARGADVSLVPYEDYDAFVANPSQSRLPIALLNSVIEWAVGLSSAVIEGGELYRNPLDTDASLQGDGFVEHPVVFGANLYGIHCLPRTSTDRPSVLLLGTGYDRHAGWGRSTVNLARNLARRGIPSLRFDAAGVADSPARPGAPDQVLYSDFQEHDVREALDFLAQHSAAPIVVVGRCSGAYLAIRSALSDPRINGVVCANPFVFAWDKAIDVDVALKGGARSLDDYGSRLLRWETVERIRRGEVDLRSAARNILKGIMRRLGVAVKPVLARVIPVGVRQRAILAEFAKLEARGVAIELIYSRGDIGYQHFAELFGADGRGLRRFPSAHLTVLEGADHNLSPPFAQAAYQERIVDLCDRIQAASRTQDQA</sequence>
<dbReference type="Proteomes" id="UP000308828">
    <property type="component" value="Unassembled WGS sequence"/>
</dbReference>
<reference evidence="2 3" key="1">
    <citation type="submission" date="2019-04" db="EMBL/GenBank/DDBJ databases">
        <title>Genome sequence of strain shin9-1.</title>
        <authorList>
            <person name="Gao J."/>
            <person name="Sun J."/>
        </authorList>
    </citation>
    <scope>NUCLEOTIDE SEQUENCE [LARGE SCALE GENOMIC DNA]</scope>
    <source>
        <strain evidence="3">shin9-1</strain>
    </source>
</reference>
<dbReference type="InterPro" id="IPR053145">
    <property type="entry name" value="AB_hydrolase_Est10"/>
</dbReference>
<dbReference type="SUPFAM" id="SSF53474">
    <property type="entry name" value="alpha/beta-Hydrolases"/>
    <property type="match status" value="2"/>
</dbReference>
<dbReference type="InterPro" id="IPR000073">
    <property type="entry name" value="AB_hydrolase_1"/>
</dbReference>
<dbReference type="Gene3D" id="3.40.50.1820">
    <property type="entry name" value="alpha/beta hydrolase"/>
    <property type="match status" value="2"/>
</dbReference>
<gene>
    <name evidence="2" type="ORF">FAA97_19780</name>
</gene>
<dbReference type="OrthoDB" id="249225at2"/>
<dbReference type="PANTHER" id="PTHR43265:SF1">
    <property type="entry name" value="ESTERASE ESTD"/>
    <property type="match status" value="1"/>
</dbReference>
<dbReference type="AlphaFoldDB" id="A0A4S8NYS8"/>
<dbReference type="GO" id="GO:0052689">
    <property type="term" value="F:carboxylic ester hydrolase activity"/>
    <property type="evidence" value="ECO:0007669"/>
    <property type="project" value="TreeGrafter"/>
</dbReference>
<protein>
    <submittedName>
        <fullName evidence="2">Alpha/beta hydrolase</fullName>
    </submittedName>
</protein>
<keyword evidence="2" id="KW-0378">Hydrolase</keyword>
<dbReference type="PANTHER" id="PTHR43265">
    <property type="entry name" value="ESTERASE ESTD"/>
    <property type="match status" value="1"/>
</dbReference>
<dbReference type="Pfam" id="PF12697">
    <property type="entry name" value="Abhydrolase_6"/>
    <property type="match status" value="1"/>
</dbReference>
<dbReference type="InterPro" id="IPR029058">
    <property type="entry name" value="AB_hydrolase_fold"/>
</dbReference>